<accession>A0A8X7YHQ3</accession>
<sequence length="120" mass="13693">MASVIWVNGGMCAKKEKGLPLGRGDVRFSLVLVTGWLRELIVFLVGVGDSMIGLIFKLQYQIDQITMVLEQLTHGLDFMEECYVQEEYRPFNRRGQKAVRGEGLDESDGDDFEEEEEEEN</sequence>
<dbReference type="Proteomes" id="UP000886885">
    <property type="component" value="Chromosome 12D"/>
</dbReference>
<evidence type="ECO:0000313" key="3">
    <source>
        <dbReference type="EMBL" id="KAG6752983.1"/>
    </source>
</evidence>
<evidence type="ECO:0000256" key="1">
    <source>
        <dbReference type="SAM" id="MobiDB-lite"/>
    </source>
</evidence>
<comment type="caution">
    <text evidence="3">The sequence shown here is derived from an EMBL/GenBank/DDBJ whole genome shotgun (WGS) entry which is preliminary data.</text>
</comment>
<evidence type="ECO:0000256" key="2">
    <source>
        <dbReference type="SAM" id="Phobius"/>
    </source>
</evidence>
<dbReference type="AlphaFoldDB" id="A0A8X7YHQ3"/>
<organism evidence="3 4">
    <name type="scientific">Populus tomentosa</name>
    <name type="common">Chinese white poplar</name>
    <dbReference type="NCBI Taxonomy" id="118781"/>
    <lineage>
        <taxon>Eukaryota</taxon>
        <taxon>Viridiplantae</taxon>
        <taxon>Streptophyta</taxon>
        <taxon>Embryophyta</taxon>
        <taxon>Tracheophyta</taxon>
        <taxon>Spermatophyta</taxon>
        <taxon>Magnoliopsida</taxon>
        <taxon>eudicotyledons</taxon>
        <taxon>Gunneridae</taxon>
        <taxon>Pentapetalae</taxon>
        <taxon>rosids</taxon>
        <taxon>fabids</taxon>
        <taxon>Malpighiales</taxon>
        <taxon>Salicaceae</taxon>
        <taxon>Saliceae</taxon>
        <taxon>Populus</taxon>
    </lineage>
</organism>
<feature type="transmembrane region" description="Helical" evidence="2">
    <location>
        <begin position="40"/>
        <end position="58"/>
    </location>
</feature>
<dbReference type="EMBL" id="JAAWWB010000024">
    <property type="protein sequence ID" value="KAG6752983.1"/>
    <property type="molecule type" value="Genomic_DNA"/>
</dbReference>
<evidence type="ECO:0000313" key="4">
    <source>
        <dbReference type="Proteomes" id="UP000886885"/>
    </source>
</evidence>
<proteinExistence type="predicted"/>
<keyword evidence="4" id="KW-1185">Reference proteome</keyword>
<feature type="region of interest" description="Disordered" evidence="1">
    <location>
        <begin position="98"/>
        <end position="120"/>
    </location>
</feature>
<keyword evidence="2" id="KW-1133">Transmembrane helix</keyword>
<reference evidence="3" key="1">
    <citation type="journal article" date="2020" name="bioRxiv">
        <title>Hybrid origin of Populus tomentosa Carr. identified through genome sequencing and phylogenomic analysis.</title>
        <authorList>
            <person name="An X."/>
            <person name="Gao K."/>
            <person name="Chen Z."/>
            <person name="Li J."/>
            <person name="Yang X."/>
            <person name="Yang X."/>
            <person name="Zhou J."/>
            <person name="Guo T."/>
            <person name="Zhao T."/>
            <person name="Huang S."/>
            <person name="Miao D."/>
            <person name="Khan W.U."/>
            <person name="Rao P."/>
            <person name="Ye M."/>
            <person name="Lei B."/>
            <person name="Liao W."/>
            <person name="Wang J."/>
            <person name="Ji L."/>
            <person name="Li Y."/>
            <person name="Guo B."/>
            <person name="Mustafa N.S."/>
            <person name="Li S."/>
            <person name="Yun Q."/>
            <person name="Keller S.R."/>
            <person name="Mao J."/>
            <person name="Zhang R."/>
            <person name="Strauss S.H."/>
        </authorList>
    </citation>
    <scope>NUCLEOTIDE SEQUENCE</scope>
    <source>
        <strain evidence="3">GM15</strain>
        <tissue evidence="3">Leaf</tissue>
    </source>
</reference>
<feature type="compositionally biased region" description="Acidic residues" evidence="1">
    <location>
        <begin position="104"/>
        <end position="120"/>
    </location>
</feature>
<keyword evidence="2" id="KW-0812">Transmembrane</keyword>
<gene>
    <name evidence="3" type="ORF">POTOM_043027</name>
</gene>
<name>A0A8X7YHQ3_POPTO</name>
<keyword evidence="2" id="KW-0472">Membrane</keyword>
<protein>
    <submittedName>
        <fullName evidence="3">Uncharacterized protein</fullName>
    </submittedName>
</protein>